<dbReference type="InterPro" id="IPR039426">
    <property type="entry name" value="TonB-dep_rcpt-like"/>
</dbReference>
<dbReference type="InterPro" id="IPR036942">
    <property type="entry name" value="Beta-barrel_TonB_sf"/>
</dbReference>
<keyword evidence="16" id="KW-1185">Reference proteome</keyword>
<keyword evidence="9 10" id="KW-0998">Cell outer membrane</keyword>
<dbReference type="Pfam" id="PF07715">
    <property type="entry name" value="Plug"/>
    <property type="match status" value="1"/>
</dbReference>
<keyword evidence="7 10" id="KW-0472">Membrane</keyword>
<dbReference type="CDD" id="cd01347">
    <property type="entry name" value="ligand_gated_channel"/>
    <property type="match status" value="1"/>
</dbReference>
<evidence type="ECO:0000256" key="6">
    <source>
        <dbReference type="ARBA" id="ARBA00023077"/>
    </source>
</evidence>
<protein>
    <submittedName>
        <fullName evidence="15">Outer membrane receptor for ferrienterochelin and colicins</fullName>
    </submittedName>
</protein>
<sequence length="713" mass="82363">MFTKKFLLFFIVLCGLSLEAQCPHNFIVKTEEGKEIHDFWVTYQGETFKCSQGDSIFYPEKGTKLKFKKEGFSGKTVEVSGEKQWVVLQGKEQEYSLNPMVITGTRMPKPLSKSAIYTRVITSKQINATGNVDLEGVLTQEIPYISFTNHAGEPNIKFHGLGGNSVLVLVNGERLAGETRNNVDYNQINLNDIDRIEVLQGASSTLYGSGAVGGVINIITKKPFRGFNLGLSSLYNSQKQSKNNLNLSYSNEKLSTKTIFNYDFWAEKEFKDSELAFRTYENGEIEKDKTLNTTFAPEQFFWKVGQIVGYKFNENLEASVDVSHFFKDRKSTGAEKSIFKNTFSDNAGVLRVNYRRNHWEHQFSYNINTYQKREVFLKKDSISDHYNSSIFNAKYAVNYKKDKIGVLSGAEFFSQRLKTYMFQENGTKRVHSYSFFSQLDWQLGKNAFLLAGARLESHQFYGTAFTPKIAFKHNIYRNISARWNFSTGFRSPSLKELYTDWDHLGMFRIIGSTDLKPEHSKHYMLTIEQNGKKFYNAINFFKTDIKDKLGLRYKNAHQDTLQYQNFEKQNVWGIDFMSKISVLKNVNINLGYGYTKDEMKINGKNASDTRPHAFNYSVEYQTKLSPSLATSVSCNGNYYSGIKFWVKDNYNKFFYQDYPAYYVMGLNATLKYKKYARLNLGVRNMLNYKPKNYNFYNPMIDGALYYISINLNN</sequence>
<evidence type="ECO:0000256" key="10">
    <source>
        <dbReference type="PROSITE-ProRule" id="PRU01360"/>
    </source>
</evidence>
<evidence type="ECO:0000259" key="14">
    <source>
        <dbReference type="Pfam" id="PF07715"/>
    </source>
</evidence>
<gene>
    <name evidence="15" type="ordered locus">Ornrh_1709</name>
</gene>
<keyword evidence="2 10" id="KW-0813">Transport</keyword>
<dbReference type="eggNOG" id="COG4771">
    <property type="taxonomic scope" value="Bacteria"/>
</dbReference>
<dbReference type="RefSeq" id="WP_014791389.1">
    <property type="nucleotide sequence ID" value="NC_018016.1"/>
</dbReference>
<dbReference type="InterPro" id="IPR000531">
    <property type="entry name" value="Beta-barrel_TonB"/>
</dbReference>
<accession>I4A1N0</accession>
<dbReference type="GeneID" id="97258325"/>
<dbReference type="InterPro" id="IPR037066">
    <property type="entry name" value="Plug_dom_sf"/>
</dbReference>
<evidence type="ECO:0000256" key="12">
    <source>
        <dbReference type="SAM" id="SignalP"/>
    </source>
</evidence>
<dbReference type="PANTHER" id="PTHR30069">
    <property type="entry name" value="TONB-DEPENDENT OUTER MEMBRANE RECEPTOR"/>
    <property type="match status" value="1"/>
</dbReference>
<dbReference type="EMBL" id="CP003283">
    <property type="protein sequence ID" value="AFL97864.1"/>
    <property type="molecule type" value="Genomic_DNA"/>
</dbReference>
<evidence type="ECO:0000256" key="9">
    <source>
        <dbReference type="ARBA" id="ARBA00023237"/>
    </source>
</evidence>
<dbReference type="Gene3D" id="2.40.170.20">
    <property type="entry name" value="TonB-dependent receptor, beta-barrel domain"/>
    <property type="match status" value="1"/>
</dbReference>
<evidence type="ECO:0000256" key="1">
    <source>
        <dbReference type="ARBA" id="ARBA00004571"/>
    </source>
</evidence>
<evidence type="ECO:0000256" key="3">
    <source>
        <dbReference type="ARBA" id="ARBA00022452"/>
    </source>
</evidence>
<comment type="subcellular location">
    <subcellularLocation>
        <location evidence="1 10">Cell outer membrane</location>
        <topology evidence="1 10">Multi-pass membrane protein</topology>
    </subcellularLocation>
</comment>
<evidence type="ECO:0000313" key="15">
    <source>
        <dbReference type="EMBL" id="AFL97864.1"/>
    </source>
</evidence>
<evidence type="ECO:0000256" key="4">
    <source>
        <dbReference type="ARBA" id="ARBA00022692"/>
    </source>
</evidence>
<dbReference type="STRING" id="867902.Ornrh_1709"/>
<dbReference type="HOGENOM" id="CLU_008287_18_0_10"/>
<organism evidence="15 16">
    <name type="scientific">Ornithobacterium rhinotracheale (strain ATCC 51463 / DSM 15997 / CCUG 23171 / CIP 104009 / LMG 9086)</name>
    <dbReference type="NCBI Taxonomy" id="867902"/>
    <lineage>
        <taxon>Bacteria</taxon>
        <taxon>Pseudomonadati</taxon>
        <taxon>Bacteroidota</taxon>
        <taxon>Flavobacteriia</taxon>
        <taxon>Flavobacteriales</taxon>
        <taxon>Weeksellaceae</taxon>
        <taxon>Ornithobacterium</taxon>
    </lineage>
</organism>
<evidence type="ECO:0000259" key="13">
    <source>
        <dbReference type="Pfam" id="PF00593"/>
    </source>
</evidence>
<evidence type="ECO:0000256" key="8">
    <source>
        <dbReference type="ARBA" id="ARBA00023170"/>
    </source>
</evidence>
<dbReference type="PANTHER" id="PTHR30069:SF29">
    <property type="entry name" value="HEMOGLOBIN AND HEMOGLOBIN-HAPTOGLOBIN-BINDING PROTEIN 1-RELATED"/>
    <property type="match status" value="1"/>
</dbReference>
<keyword evidence="3 10" id="KW-1134">Transmembrane beta strand</keyword>
<feature type="chain" id="PRO_5003685410" evidence="12">
    <location>
        <begin position="21"/>
        <end position="713"/>
    </location>
</feature>
<dbReference type="PROSITE" id="PS52016">
    <property type="entry name" value="TONB_DEPENDENT_REC_3"/>
    <property type="match status" value="1"/>
</dbReference>
<name>I4A1N0_ORNRL</name>
<evidence type="ECO:0000256" key="2">
    <source>
        <dbReference type="ARBA" id="ARBA00022448"/>
    </source>
</evidence>
<dbReference type="GeneID" id="71569771"/>
<dbReference type="GO" id="GO:0009279">
    <property type="term" value="C:cell outer membrane"/>
    <property type="evidence" value="ECO:0007669"/>
    <property type="project" value="UniProtKB-SubCell"/>
</dbReference>
<feature type="domain" description="TonB-dependent receptor-like beta-barrel" evidence="13">
    <location>
        <begin position="329"/>
        <end position="684"/>
    </location>
</feature>
<comment type="similarity">
    <text evidence="10 11">Belongs to the TonB-dependent receptor family.</text>
</comment>
<keyword evidence="4 10" id="KW-0812">Transmembrane</keyword>
<feature type="signal peptide" evidence="12">
    <location>
        <begin position="1"/>
        <end position="20"/>
    </location>
</feature>
<dbReference type="Proteomes" id="UP000006051">
    <property type="component" value="Chromosome"/>
</dbReference>
<dbReference type="PATRIC" id="fig|867902.3.peg.1658"/>
<evidence type="ECO:0000256" key="7">
    <source>
        <dbReference type="ARBA" id="ARBA00023136"/>
    </source>
</evidence>
<dbReference type="KEGG" id="orh:Ornrh_1709"/>
<dbReference type="Pfam" id="PF00593">
    <property type="entry name" value="TonB_dep_Rec_b-barrel"/>
    <property type="match status" value="1"/>
</dbReference>
<proteinExistence type="inferred from homology"/>
<dbReference type="AlphaFoldDB" id="I4A1N0"/>
<dbReference type="SUPFAM" id="SSF56935">
    <property type="entry name" value="Porins"/>
    <property type="match status" value="1"/>
</dbReference>
<keyword evidence="5 12" id="KW-0732">Signal</keyword>
<dbReference type="GO" id="GO:0015344">
    <property type="term" value="F:siderophore uptake transmembrane transporter activity"/>
    <property type="evidence" value="ECO:0007669"/>
    <property type="project" value="TreeGrafter"/>
</dbReference>
<feature type="domain" description="TonB-dependent receptor plug" evidence="14">
    <location>
        <begin position="113"/>
        <end position="215"/>
    </location>
</feature>
<dbReference type="Gene3D" id="2.170.130.10">
    <property type="entry name" value="TonB-dependent receptor, plug domain"/>
    <property type="match status" value="1"/>
</dbReference>
<keyword evidence="8 15" id="KW-0675">Receptor</keyword>
<evidence type="ECO:0000256" key="5">
    <source>
        <dbReference type="ARBA" id="ARBA00022729"/>
    </source>
</evidence>
<dbReference type="GO" id="GO:0044718">
    <property type="term" value="P:siderophore transmembrane transport"/>
    <property type="evidence" value="ECO:0007669"/>
    <property type="project" value="TreeGrafter"/>
</dbReference>
<keyword evidence="6 11" id="KW-0798">TonB box</keyword>
<evidence type="ECO:0000256" key="11">
    <source>
        <dbReference type="RuleBase" id="RU003357"/>
    </source>
</evidence>
<reference evidence="15 16" key="1">
    <citation type="submission" date="2012-06" db="EMBL/GenBank/DDBJ databases">
        <title>The complete genome of Ornithobacterium rhinotracheale DSM 15997.</title>
        <authorList>
            <consortium name="US DOE Joint Genome Institute (JGI-PGF)"/>
            <person name="Lucas S."/>
            <person name="Copeland A."/>
            <person name="Lapidus A."/>
            <person name="Goodwin L."/>
            <person name="Pitluck S."/>
            <person name="Peters L."/>
            <person name="Mikhailova N."/>
            <person name="Teshima H."/>
            <person name="Kyrpides N."/>
            <person name="Mavromatis K."/>
            <person name="Pagani I."/>
            <person name="Ivanova N."/>
            <person name="Ovchinnikova G."/>
            <person name="Zeytun A."/>
            <person name="Detter J.C."/>
            <person name="Han C."/>
            <person name="Land M."/>
            <person name="Hauser L."/>
            <person name="Markowitz V."/>
            <person name="Cheng J.-F."/>
            <person name="Hugenholtz P."/>
            <person name="Woyke T."/>
            <person name="Wu D."/>
            <person name="Lang E."/>
            <person name="Kopitz M."/>
            <person name="Brambilla E."/>
            <person name="Klenk H.-P."/>
            <person name="Eisen J.A."/>
        </authorList>
    </citation>
    <scope>NUCLEOTIDE SEQUENCE [LARGE SCALE GENOMIC DNA]</scope>
    <source>
        <strain evidence="16">ATCC 51463 / DSM 15997 / CCUG 23171 / LMG 9086</strain>
    </source>
</reference>
<dbReference type="InterPro" id="IPR012910">
    <property type="entry name" value="Plug_dom"/>
</dbReference>
<evidence type="ECO:0000313" key="16">
    <source>
        <dbReference type="Proteomes" id="UP000006051"/>
    </source>
</evidence>